<feature type="compositionally biased region" description="Basic and acidic residues" evidence="1">
    <location>
        <begin position="118"/>
        <end position="131"/>
    </location>
</feature>
<dbReference type="RefSeq" id="WP_420904772.1">
    <property type="nucleotide sequence ID" value="NZ_BAAFGK010000004.1"/>
</dbReference>
<feature type="region of interest" description="Disordered" evidence="1">
    <location>
        <begin position="108"/>
        <end position="131"/>
    </location>
</feature>
<organism evidence="2 3">
    <name type="scientific">Candidatus Magnetaquiglobus chichijimensis</name>
    <dbReference type="NCBI Taxonomy" id="3141448"/>
    <lineage>
        <taxon>Bacteria</taxon>
        <taxon>Pseudomonadati</taxon>
        <taxon>Pseudomonadota</taxon>
        <taxon>Magnetococcia</taxon>
        <taxon>Magnetococcales</taxon>
        <taxon>Candidatus Magnetaquicoccaceae</taxon>
        <taxon>Candidatus Magnetaquiglobus</taxon>
    </lineage>
</organism>
<feature type="region of interest" description="Disordered" evidence="1">
    <location>
        <begin position="34"/>
        <end position="84"/>
    </location>
</feature>
<reference evidence="2 3" key="2">
    <citation type="submission" date="2024-09" db="EMBL/GenBank/DDBJ databases">
        <title>Draft genome sequence of Candidatus Magnetaquicoccaceae bacterium FCR-1.</title>
        <authorList>
            <person name="Shimoshige H."/>
            <person name="Shimamura S."/>
            <person name="Taoka A."/>
            <person name="Kobayashi H."/>
            <person name="Maekawa T."/>
        </authorList>
    </citation>
    <scope>NUCLEOTIDE SEQUENCE [LARGE SCALE GENOMIC DNA]</scope>
    <source>
        <strain evidence="2 3">FCR-1</strain>
    </source>
</reference>
<evidence type="ECO:0000256" key="1">
    <source>
        <dbReference type="SAM" id="MobiDB-lite"/>
    </source>
</evidence>
<dbReference type="EMBL" id="BAAFGK010000004">
    <property type="protein sequence ID" value="GAB0057063.1"/>
    <property type="molecule type" value="Genomic_DNA"/>
</dbReference>
<evidence type="ECO:0000313" key="2">
    <source>
        <dbReference type="EMBL" id="GAB0057063.1"/>
    </source>
</evidence>
<comment type="caution">
    <text evidence="2">The sequence shown here is derived from an EMBL/GenBank/DDBJ whole genome shotgun (WGS) entry which is preliminary data.</text>
</comment>
<proteinExistence type="predicted"/>
<dbReference type="Proteomes" id="UP001628193">
    <property type="component" value="Unassembled WGS sequence"/>
</dbReference>
<gene>
    <name evidence="2" type="ORF">SIID45300_01384</name>
</gene>
<reference evidence="2 3" key="1">
    <citation type="submission" date="2024-05" db="EMBL/GenBank/DDBJ databases">
        <authorList>
            <consortium name="Candidatus Magnetaquicoccaceae bacterium FCR-1 genome sequencing consortium"/>
            <person name="Shimoshige H."/>
            <person name="Shimamura S."/>
            <person name="Taoka A."/>
            <person name="Kobayashi H."/>
            <person name="Maekawa T."/>
        </authorList>
    </citation>
    <scope>NUCLEOTIDE SEQUENCE [LARGE SCALE GENOMIC DNA]</scope>
    <source>
        <strain evidence="2 3">FCR-1</strain>
    </source>
</reference>
<sequence>MFNAIPAINLLGTSNPMLEQSNLVKVPHDIRTNNSERLEARNVETVKQNAKSRNARRRHESEEEEPEGGDESLPQPRHKPTIQERLLLARQGKVSLNQRAVNTLFLQQAKSGGVSRDPQSDPERPSIDVVA</sequence>
<keyword evidence="3" id="KW-1185">Reference proteome</keyword>
<feature type="compositionally biased region" description="Basic and acidic residues" evidence="1">
    <location>
        <begin position="34"/>
        <end position="44"/>
    </location>
</feature>
<accession>A0ABQ0C846</accession>
<evidence type="ECO:0000313" key="3">
    <source>
        <dbReference type="Proteomes" id="UP001628193"/>
    </source>
</evidence>
<name>A0ABQ0C846_9PROT</name>
<protein>
    <submittedName>
        <fullName evidence="2">Uncharacterized protein</fullName>
    </submittedName>
</protein>